<reference evidence="10" key="1">
    <citation type="submission" date="2025-08" db="UniProtKB">
        <authorList>
            <consortium name="RefSeq"/>
        </authorList>
    </citation>
    <scope>IDENTIFICATION</scope>
    <source>
        <tissue evidence="10">Whole organism</tissue>
    </source>
</reference>
<dbReference type="Pfam" id="PF00171">
    <property type="entry name" value="Aldedh"/>
    <property type="match status" value="1"/>
</dbReference>
<dbReference type="SUPFAM" id="SSF53720">
    <property type="entry name" value="ALDH-like"/>
    <property type="match status" value="1"/>
</dbReference>
<organism evidence="9 10">
    <name type="scientific">Hyalella azteca</name>
    <name type="common">Amphipod</name>
    <dbReference type="NCBI Taxonomy" id="294128"/>
    <lineage>
        <taxon>Eukaryota</taxon>
        <taxon>Metazoa</taxon>
        <taxon>Ecdysozoa</taxon>
        <taxon>Arthropoda</taxon>
        <taxon>Crustacea</taxon>
        <taxon>Multicrustacea</taxon>
        <taxon>Malacostraca</taxon>
        <taxon>Eumalacostraca</taxon>
        <taxon>Peracarida</taxon>
        <taxon>Amphipoda</taxon>
        <taxon>Senticaudata</taxon>
        <taxon>Talitrida</taxon>
        <taxon>Talitroidea</taxon>
        <taxon>Hyalellidae</taxon>
        <taxon>Hyalella</taxon>
    </lineage>
</organism>
<comment type="similarity">
    <text evidence="1 4 7">Belongs to the aldehyde dehydrogenase family.</text>
</comment>
<evidence type="ECO:0000259" key="8">
    <source>
        <dbReference type="Pfam" id="PF00171"/>
    </source>
</evidence>
<evidence type="ECO:0000256" key="1">
    <source>
        <dbReference type="ARBA" id="ARBA00009986"/>
    </source>
</evidence>
<evidence type="ECO:0000256" key="3">
    <source>
        <dbReference type="ARBA" id="ARBA00023027"/>
    </source>
</evidence>
<dbReference type="PROSITE" id="PS00687">
    <property type="entry name" value="ALDEHYDE_DEHYDR_GLU"/>
    <property type="match status" value="1"/>
</dbReference>
<evidence type="ECO:0000256" key="4">
    <source>
        <dbReference type="PIRNR" id="PIRNR036492"/>
    </source>
</evidence>
<dbReference type="InterPro" id="IPR029510">
    <property type="entry name" value="Ald_DH_CS_GLU"/>
</dbReference>
<dbReference type="GO" id="GO:0006081">
    <property type="term" value="P:aldehyde metabolic process"/>
    <property type="evidence" value="ECO:0007669"/>
    <property type="project" value="InterPro"/>
</dbReference>
<dbReference type="OMA" id="KMFGDNP"/>
<dbReference type="PANTHER" id="PTHR43570:SF16">
    <property type="entry name" value="ALDEHYDE DEHYDROGENASE TYPE III, ISOFORM Q"/>
    <property type="match status" value="1"/>
</dbReference>
<dbReference type="AlphaFoldDB" id="A0A8B7NUY3"/>
<proteinExistence type="inferred from homology"/>
<gene>
    <name evidence="10" type="primary">LOC108674125</name>
</gene>
<dbReference type="InterPro" id="IPR012394">
    <property type="entry name" value="Aldehyde_DH_NAD(P)"/>
</dbReference>
<dbReference type="OrthoDB" id="440325at2759"/>
<evidence type="ECO:0000256" key="5">
    <source>
        <dbReference type="PIRSR" id="PIRSR036492-1"/>
    </source>
</evidence>
<evidence type="ECO:0000256" key="2">
    <source>
        <dbReference type="ARBA" id="ARBA00023002"/>
    </source>
</evidence>
<dbReference type="InterPro" id="IPR016160">
    <property type="entry name" value="Ald_DH_CS_CYS"/>
</dbReference>
<evidence type="ECO:0000313" key="10">
    <source>
        <dbReference type="RefSeq" id="XP_018017520.1"/>
    </source>
</evidence>
<dbReference type="GeneID" id="108674125"/>
<dbReference type="FunFam" id="3.40.309.10:FF:000003">
    <property type="entry name" value="Aldehyde dehydrogenase"/>
    <property type="match status" value="1"/>
</dbReference>
<dbReference type="KEGG" id="hazt:108674125"/>
<dbReference type="Gene3D" id="3.40.605.10">
    <property type="entry name" value="Aldehyde Dehydrogenase, Chain A, domain 1"/>
    <property type="match status" value="1"/>
</dbReference>
<sequence>MTSKSIVEDVRKVFNSGRTLNVDFRKAQLRSLQKMYLEHKDDFCSALASDLHKPAHEAIVLELNLVIGDIDHILARIDNWVQPEKVPRNLLTIFDTPMIYNDPYGVVLIMGAWNYPVQLGLLPLAGAIAAGNCVVVKPSEHAPAVSSLIARLLPKFIDNECYQVVEGGVPETTELLKERFDYIFFTGSSHVGKIVQRAAAEHLTPTTLELGGKSPVYLDDTVNLDIATRRIMWGKLINCGQTCIAPDYLLCSKTVQEAFVAKAREVINEFYGEDPKASPDYCRIVAERHVDRLSEYLKDGTVVVGGEVDKKQKYFAPTILTDVSPTSKVMTEEIFGPILPIVNVENVHDAIKFIKTRPGEPLALYIFSSSKPTLKHLAHDLPAGGMAVNDVIFHAAVPELPFGGVGSSGMGAYHGHFSFLTFTHRKSCLHRNYNPIAEWIGSKRYPPYTPKNTQFLSFVTKEMKLPSLRYLPHLVCFAVGAASAYVATYFAQAGAESAYNG</sequence>
<keyword evidence="2 4" id="KW-0560">Oxidoreductase</keyword>
<dbReference type="RefSeq" id="XP_018017520.1">
    <property type="nucleotide sequence ID" value="XM_018162031.2"/>
</dbReference>
<dbReference type="PANTHER" id="PTHR43570">
    <property type="entry name" value="ALDEHYDE DEHYDROGENASE"/>
    <property type="match status" value="1"/>
</dbReference>
<dbReference type="PROSITE" id="PS00070">
    <property type="entry name" value="ALDEHYDE_DEHYDR_CYS"/>
    <property type="match status" value="1"/>
</dbReference>
<dbReference type="InterPro" id="IPR016163">
    <property type="entry name" value="Ald_DH_C"/>
</dbReference>
<evidence type="ECO:0000256" key="7">
    <source>
        <dbReference type="RuleBase" id="RU003345"/>
    </source>
</evidence>
<evidence type="ECO:0000256" key="6">
    <source>
        <dbReference type="PROSITE-ProRule" id="PRU10007"/>
    </source>
</evidence>
<keyword evidence="3" id="KW-0520">NAD</keyword>
<dbReference type="Proteomes" id="UP000694843">
    <property type="component" value="Unplaced"/>
</dbReference>
<evidence type="ECO:0000313" key="9">
    <source>
        <dbReference type="Proteomes" id="UP000694843"/>
    </source>
</evidence>
<protein>
    <recommendedName>
        <fullName evidence="4">Aldehyde dehydrogenase</fullName>
    </recommendedName>
</protein>
<name>A0A8B7NUY3_HYAAZ</name>
<keyword evidence="9" id="KW-1185">Reference proteome</keyword>
<feature type="active site" evidence="5">
    <location>
        <position position="243"/>
    </location>
</feature>
<dbReference type="InterPro" id="IPR016161">
    <property type="entry name" value="Ald_DH/histidinol_DH"/>
</dbReference>
<dbReference type="FunFam" id="3.40.605.10:FF:000004">
    <property type="entry name" value="Aldehyde dehydrogenase"/>
    <property type="match status" value="1"/>
</dbReference>
<dbReference type="GO" id="GO:0005737">
    <property type="term" value="C:cytoplasm"/>
    <property type="evidence" value="ECO:0007669"/>
    <property type="project" value="TreeGrafter"/>
</dbReference>
<dbReference type="InterPro" id="IPR016162">
    <property type="entry name" value="Ald_DH_N"/>
</dbReference>
<dbReference type="CTD" id="45398"/>
<dbReference type="InterPro" id="IPR015590">
    <property type="entry name" value="Aldehyde_DH_dom"/>
</dbReference>
<feature type="domain" description="Aldehyde dehydrogenase" evidence="8">
    <location>
        <begin position="5"/>
        <end position="427"/>
    </location>
</feature>
<dbReference type="Gene3D" id="3.40.309.10">
    <property type="entry name" value="Aldehyde Dehydrogenase, Chain A, domain 2"/>
    <property type="match status" value="1"/>
</dbReference>
<dbReference type="PIRSF" id="PIRSF036492">
    <property type="entry name" value="ALDH"/>
    <property type="match status" value="1"/>
</dbReference>
<accession>A0A8B7NUY3</accession>
<feature type="active site" evidence="5 6">
    <location>
        <position position="209"/>
    </location>
</feature>
<dbReference type="GO" id="GO:0004029">
    <property type="term" value="F:aldehyde dehydrogenase (NAD+) activity"/>
    <property type="evidence" value="ECO:0007669"/>
    <property type="project" value="TreeGrafter"/>
</dbReference>